<organism evidence="1 2">
    <name type="scientific">Paracoccidioides brasiliensis (strain Pb18)</name>
    <dbReference type="NCBI Taxonomy" id="502780"/>
    <lineage>
        <taxon>Eukaryota</taxon>
        <taxon>Fungi</taxon>
        <taxon>Dikarya</taxon>
        <taxon>Ascomycota</taxon>
        <taxon>Pezizomycotina</taxon>
        <taxon>Eurotiomycetes</taxon>
        <taxon>Eurotiomycetidae</taxon>
        <taxon>Onygenales</taxon>
        <taxon>Ajellomycetaceae</taxon>
        <taxon>Paracoccidioides</taxon>
    </lineage>
</organism>
<name>A0A0A0HS07_PARBD</name>
<dbReference type="EMBL" id="KN275961">
    <property type="protein sequence ID" value="KGM92009.1"/>
    <property type="molecule type" value="Genomic_DNA"/>
</dbReference>
<dbReference type="KEGG" id="pbn:PADG_11796"/>
<dbReference type="GeneID" id="22587693"/>
<dbReference type="InParanoid" id="A0A0A0HS07"/>
<dbReference type="AlphaFoldDB" id="A0A0A0HS07"/>
<reference evidence="1 2" key="1">
    <citation type="journal article" date="2011" name="PLoS Genet.">
        <title>Comparative genomic analysis of human fungal pathogens causing paracoccidioidomycosis.</title>
        <authorList>
            <person name="Desjardins C.A."/>
            <person name="Champion M.D."/>
            <person name="Holder J.W."/>
            <person name="Muszewska A."/>
            <person name="Goldberg J."/>
            <person name="Bailao A.M."/>
            <person name="Brigido M.M."/>
            <person name="Ferreira M.E."/>
            <person name="Garcia A.M."/>
            <person name="Grynberg M."/>
            <person name="Gujja S."/>
            <person name="Heiman D.I."/>
            <person name="Henn M.R."/>
            <person name="Kodira C.D."/>
            <person name="Leon-Narvaez H."/>
            <person name="Longo L.V."/>
            <person name="Ma L.J."/>
            <person name="Malavazi I."/>
            <person name="Matsuo A.L."/>
            <person name="Morais F.V."/>
            <person name="Pereira M."/>
            <person name="Rodriguez-Brito S."/>
            <person name="Sakthikumar S."/>
            <person name="Salem-Izacc S.M."/>
            <person name="Sykes S.M."/>
            <person name="Teixeira M.M."/>
            <person name="Vallejo M.C."/>
            <person name="Walter M.E."/>
            <person name="Yandava C."/>
            <person name="Young S."/>
            <person name="Zeng Q."/>
            <person name="Zucker J."/>
            <person name="Felipe M.S."/>
            <person name="Goldman G.H."/>
            <person name="Haas B.J."/>
            <person name="McEwen J.G."/>
            <person name="Nino-Vega G."/>
            <person name="Puccia R."/>
            <person name="San-Blas G."/>
            <person name="Soares C.M."/>
            <person name="Birren B.W."/>
            <person name="Cuomo C.A."/>
        </authorList>
    </citation>
    <scope>NUCLEOTIDE SEQUENCE [LARGE SCALE GENOMIC DNA]</scope>
    <source>
        <strain evidence="1 2">Pb18</strain>
    </source>
</reference>
<keyword evidence="2" id="KW-1185">Reference proteome</keyword>
<dbReference type="RefSeq" id="XP_010760519.1">
    <property type="nucleotide sequence ID" value="XM_010762217.1"/>
</dbReference>
<sequence length="124" mass="14804">MYRNPKSRIPTFEMAEYYQSQPDTGPHTAWTSKAVSWNFPMFSNCGEKNMQGLTKATCHTRSNCPFRKSQAKRVRLRQVREVSLLLLHFVSFYWGKRYNSRMWRNPNLLDSHSPRQLRNIAYRN</sequence>
<evidence type="ECO:0000313" key="1">
    <source>
        <dbReference type="EMBL" id="KGM92009.1"/>
    </source>
</evidence>
<accession>A0A0A0HS07</accession>
<protein>
    <submittedName>
        <fullName evidence="1">Uncharacterized protein</fullName>
    </submittedName>
</protein>
<dbReference type="HOGENOM" id="CLU_2004606_0_0_1"/>
<dbReference type="VEuPathDB" id="FungiDB:PADG_11796"/>
<proteinExistence type="predicted"/>
<evidence type="ECO:0000313" key="2">
    <source>
        <dbReference type="Proteomes" id="UP000001628"/>
    </source>
</evidence>
<dbReference type="Proteomes" id="UP000001628">
    <property type="component" value="Unassembled WGS sequence"/>
</dbReference>
<gene>
    <name evidence="1" type="ORF">PADG_11796</name>
</gene>